<keyword evidence="1" id="KW-1133">Transmembrane helix</keyword>
<dbReference type="Proteomes" id="UP000199041">
    <property type="component" value="Unassembled WGS sequence"/>
</dbReference>
<evidence type="ECO:0000313" key="3">
    <source>
        <dbReference type="Proteomes" id="UP000199041"/>
    </source>
</evidence>
<evidence type="ECO:0000256" key="1">
    <source>
        <dbReference type="SAM" id="Phobius"/>
    </source>
</evidence>
<name>A0A1H4B5M2_9BACT</name>
<gene>
    <name evidence="2" type="ORF">SAMN05192529_11859</name>
</gene>
<dbReference type="OrthoDB" id="1141916at2"/>
<dbReference type="EMBL" id="FNQY01000018">
    <property type="protein sequence ID" value="SEA43356.1"/>
    <property type="molecule type" value="Genomic_DNA"/>
</dbReference>
<dbReference type="NCBIfam" id="TIGR03523">
    <property type="entry name" value="GldN"/>
    <property type="match status" value="1"/>
</dbReference>
<dbReference type="AlphaFoldDB" id="A0A1H4B5M2"/>
<dbReference type="Pfam" id="PF19841">
    <property type="entry name" value="GldN"/>
    <property type="match status" value="1"/>
</dbReference>
<accession>A0A1H4B5M2</accession>
<keyword evidence="1" id="KW-0812">Transmembrane</keyword>
<proteinExistence type="predicted"/>
<dbReference type="RefSeq" id="WP_091399801.1">
    <property type="nucleotide sequence ID" value="NZ_FNQY01000018.1"/>
</dbReference>
<feature type="transmembrane region" description="Helical" evidence="1">
    <location>
        <begin position="15"/>
        <end position="35"/>
    </location>
</feature>
<sequence>MNPSNKGVEGFRSVLIYKLLAQFTIMIRLGSFATFRLQIPLAARLSILLLCTGLTAPVTYGQKAAGTYDSKRTDTTKLPGNFFSQGAGDSLPVQVINTGTELPQGKMPLRNDFPYQQAPYQQSNALPYPSVRQENITFNVRVWENIDTRKPDNRHLMYALDDFGAHQFITLMLQAINEGKITAFSSEDDRFTTPMTPDQVKESMGNGLDTSAVYDLDGNISGYQIRSKSIDLDSVFTFCLKEDWFYDKSYGKMMVRILGIAPIVPYKLSTGETIPNSEHALFWLYFPDLRSLMTRYKAYDNGATGTKIPFNELFDLREFKGQMVKSDYQNPGEIPWNTLMPDLDEQKATAAKIWDMIDHYGQGKYHMISETLPESGKRRRR</sequence>
<organism evidence="2 3">
    <name type="scientific">Arachidicoccus rhizosphaerae</name>
    <dbReference type="NCBI Taxonomy" id="551991"/>
    <lineage>
        <taxon>Bacteria</taxon>
        <taxon>Pseudomonadati</taxon>
        <taxon>Bacteroidota</taxon>
        <taxon>Chitinophagia</taxon>
        <taxon>Chitinophagales</taxon>
        <taxon>Chitinophagaceae</taxon>
        <taxon>Arachidicoccus</taxon>
    </lineage>
</organism>
<dbReference type="InterPro" id="IPR019847">
    <property type="entry name" value="Gliding_motility_assoc_GldN"/>
</dbReference>
<evidence type="ECO:0000313" key="2">
    <source>
        <dbReference type="EMBL" id="SEA43356.1"/>
    </source>
</evidence>
<keyword evidence="3" id="KW-1185">Reference proteome</keyword>
<protein>
    <submittedName>
        <fullName evidence="2">Gliding motility associated protien GldN</fullName>
    </submittedName>
</protein>
<reference evidence="2 3" key="1">
    <citation type="submission" date="2016-10" db="EMBL/GenBank/DDBJ databases">
        <authorList>
            <person name="de Groot N.N."/>
        </authorList>
    </citation>
    <scope>NUCLEOTIDE SEQUENCE [LARGE SCALE GENOMIC DNA]</scope>
    <source>
        <strain evidence="2 3">Vu-144</strain>
    </source>
</reference>
<keyword evidence="1" id="KW-0472">Membrane</keyword>
<dbReference type="STRING" id="551991.SAMN05192529_11859"/>